<evidence type="ECO:0000256" key="2">
    <source>
        <dbReference type="ARBA" id="ARBA00022679"/>
    </source>
</evidence>
<dbReference type="FunFam" id="2.160.10.10:FF:000025">
    <property type="entry name" value="Hexapeptide-repeat containing-acetyltransferase"/>
    <property type="match status" value="1"/>
</dbReference>
<dbReference type="SMART" id="SM01266">
    <property type="entry name" value="Mac"/>
    <property type="match status" value="1"/>
</dbReference>
<dbReference type="AlphaFoldDB" id="A0A4Z1T2K4"/>
<dbReference type="InterPro" id="IPR001451">
    <property type="entry name" value="Hexapep"/>
</dbReference>
<dbReference type="VEuPathDB" id="GiardiaDB:GMRT_13766"/>
<name>A0A4Z1T2K4_GIAMU</name>
<reference evidence="5 6" key="1">
    <citation type="submission" date="2019-05" db="EMBL/GenBank/DDBJ databases">
        <title>The compact genome of Giardia muris reveals important steps in the evolution of intestinal protozoan parasites.</title>
        <authorList>
            <person name="Xu F."/>
            <person name="Jimenez-Gonzalez A."/>
            <person name="Einarsson E."/>
            <person name="Astvaldsson A."/>
            <person name="Peirasmaki D."/>
            <person name="Eckmann L."/>
            <person name="Andersson J.O."/>
            <person name="Svard S.G."/>
            <person name="Jerlstrom-Hultqvist J."/>
        </authorList>
    </citation>
    <scope>NUCLEOTIDE SEQUENCE [LARGE SCALE GENOMIC DNA]</scope>
    <source>
        <strain evidence="5 6">Roberts-Thomson</strain>
    </source>
</reference>
<sequence length="203" mass="22222">MSSFDLETLKTRTFDCNDPQLLTLRERCRLILNEYNGIAPNEKEARQRLLTQLFGYETDARINSPFYCDYGTQIRLGRHCYMNVGCTLLDSGSITIGDHCLFGPHTQLYTSSHPFDPEMRRADLETAAPIVIGDDVWLGGGVIVCPGVTIGARSVVGAGSVVTRDIPPDSLYAGNPARFIRSFVQTPPPDTLGQEGAPSSTPP</sequence>
<dbReference type="InterPro" id="IPR051159">
    <property type="entry name" value="Hexapeptide_acetyltransf"/>
</dbReference>
<comment type="caution">
    <text evidence="5">The sequence shown here is derived from an EMBL/GenBank/DDBJ whole genome shotgun (WGS) entry which is preliminary data.</text>
</comment>
<dbReference type="PANTHER" id="PTHR23416">
    <property type="entry name" value="SIALIC ACID SYNTHASE-RELATED"/>
    <property type="match status" value="1"/>
</dbReference>
<accession>A0A4Z1T2K4</accession>
<evidence type="ECO:0000256" key="3">
    <source>
        <dbReference type="ARBA" id="ARBA00023315"/>
    </source>
</evidence>
<evidence type="ECO:0000259" key="4">
    <source>
        <dbReference type="SMART" id="SM01266"/>
    </source>
</evidence>
<keyword evidence="3" id="KW-0012">Acyltransferase</keyword>
<feature type="domain" description="Maltose/galactoside acetyltransferase" evidence="4">
    <location>
        <begin position="10"/>
        <end position="59"/>
    </location>
</feature>
<dbReference type="GO" id="GO:0016407">
    <property type="term" value="F:acetyltransferase activity"/>
    <property type="evidence" value="ECO:0007669"/>
    <property type="project" value="InterPro"/>
</dbReference>
<dbReference type="InterPro" id="IPR018357">
    <property type="entry name" value="Hexapep_transf_CS"/>
</dbReference>
<dbReference type="OrthoDB" id="25818at2759"/>
<evidence type="ECO:0000313" key="5">
    <source>
        <dbReference type="EMBL" id="TNJ26651.1"/>
    </source>
</evidence>
<dbReference type="Pfam" id="PF12464">
    <property type="entry name" value="Mac"/>
    <property type="match status" value="1"/>
</dbReference>
<dbReference type="PROSITE" id="PS00101">
    <property type="entry name" value="HEXAPEP_TRANSFERASES"/>
    <property type="match status" value="1"/>
</dbReference>
<proteinExistence type="inferred from homology"/>
<dbReference type="EMBL" id="VDLU01000005">
    <property type="protein sequence ID" value="TNJ26651.1"/>
    <property type="molecule type" value="Genomic_DNA"/>
</dbReference>
<dbReference type="Pfam" id="PF00132">
    <property type="entry name" value="Hexapep"/>
    <property type="match status" value="1"/>
</dbReference>
<dbReference type="GO" id="GO:0008374">
    <property type="term" value="F:O-acyltransferase activity"/>
    <property type="evidence" value="ECO:0007669"/>
    <property type="project" value="TreeGrafter"/>
</dbReference>
<dbReference type="SUPFAM" id="SSF51161">
    <property type="entry name" value="Trimeric LpxA-like enzymes"/>
    <property type="match status" value="1"/>
</dbReference>
<keyword evidence="6" id="KW-1185">Reference proteome</keyword>
<dbReference type="CDD" id="cd03357">
    <property type="entry name" value="LbH_MAT_GAT"/>
    <property type="match status" value="1"/>
</dbReference>
<evidence type="ECO:0000313" key="6">
    <source>
        <dbReference type="Proteomes" id="UP000315496"/>
    </source>
</evidence>
<dbReference type="PANTHER" id="PTHR23416:SF23">
    <property type="entry name" value="ACETYLTRANSFERASE C18B11.09C-RELATED"/>
    <property type="match status" value="1"/>
</dbReference>
<comment type="similarity">
    <text evidence="1">Belongs to the transferase hexapeptide repeat family.</text>
</comment>
<dbReference type="Gene3D" id="2.160.10.10">
    <property type="entry name" value="Hexapeptide repeat proteins"/>
    <property type="match status" value="1"/>
</dbReference>
<dbReference type="InterPro" id="IPR011004">
    <property type="entry name" value="Trimer_LpxA-like_sf"/>
</dbReference>
<organism evidence="5 6">
    <name type="scientific">Giardia muris</name>
    <dbReference type="NCBI Taxonomy" id="5742"/>
    <lineage>
        <taxon>Eukaryota</taxon>
        <taxon>Metamonada</taxon>
        <taxon>Diplomonadida</taxon>
        <taxon>Hexamitidae</taxon>
        <taxon>Giardiinae</taxon>
        <taxon>Giardia</taxon>
    </lineage>
</organism>
<dbReference type="Proteomes" id="UP000315496">
    <property type="component" value="Chromosome 5"/>
</dbReference>
<keyword evidence="2 5" id="KW-0808">Transferase</keyword>
<dbReference type="InterPro" id="IPR024688">
    <property type="entry name" value="Mac_dom"/>
</dbReference>
<evidence type="ECO:0000256" key="1">
    <source>
        <dbReference type="ARBA" id="ARBA00007274"/>
    </source>
</evidence>
<gene>
    <name evidence="5" type="ORF">GMRT_13766</name>
</gene>
<protein>
    <submittedName>
        <fullName evidence="5">Maltose O-acetyltransferase</fullName>
    </submittedName>
</protein>